<keyword evidence="4" id="KW-1015">Disulfide bond</keyword>
<name>A0A0R7EYP1_9BBAC</name>
<feature type="domain" description="Zinc finger C2HC baculovirus (BV)-type profile" evidence="6">
    <location>
        <begin position="143"/>
        <end position="193"/>
    </location>
</feature>
<dbReference type="RefSeq" id="YP_009182222.1">
    <property type="nucleotide sequence ID" value="NC_028491.1"/>
</dbReference>
<keyword evidence="2" id="KW-0732">Signal</keyword>
<evidence type="ECO:0000256" key="3">
    <source>
        <dbReference type="ARBA" id="ARBA00022737"/>
    </source>
</evidence>
<dbReference type="Pfam" id="PF08475">
    <property type="entry name" value="Baculo_VP91_N"/>
    <property type="match status" value="1"/>
</dbReference>
<evidence type="ECO:0000256" key="2">
    <source>
        <dbReference type="ARBA" id="ARBA00022729"/>
    </source>
</evidence>
<dbReference type="GO" id="GO:0008061">
    <property type="term" value="F:chitin binding"/>
    <property type="evidence" value="ECO:0007669"/>
    <property type="project" value="UniProtKB-KW"/>
</dbReference>
<keyword evidence="5" id="KW-0325">Glycoprotein</keyword>
<keyword evidence="8" id="KW-1185">Reference proteome</keyword>
<sequence length="545" mass="62460">MSSVLLAIVLLIIVFVIYNNFIINDFDNEVFTIRLNTLREYLRGVGGNNTVPPTLGYVSHVDNNHYRLTFFDTINLKTVKEDTYNEEERVFDFGNQSLVEVNNNPQAASVSFVAEDERMFIAHTDDGAVLMDCQDGVFDGVQCLTTPVCDRPDINLPLTEDRLNQLVFNRLASRARPQLDNNSTYHPTIYVHCDKEQTPQLEECLNGEVFQGTRCVYDPVVTTNGGGLVSFKYKTNIIKKTKFKVNVHKPHLMFPVNYSYPFDAAPCLDHEPGYTFTSNRLATTQFFECLDNNNLFLHTCNNVLFQSGRHYCDEERDCAQFEDGTGVLINTIHNDNITFDTGKSVCEKYRIKEVVECDTGDFIADKKFSHPLNVTFDLRLPRQVFYEDTCTEYGYDRVVITNDSFTVKVDNFPELSTHMVGRVSKIINEQDYLKENSVSEFVTYSRDVNEICMDPKLFTSLDCNKETGIVVDLFENTKYNVCKDGVLIEAGVVLNDDEYVEKNEVKKLIGYKGQCRYKDNDRYFDNINRVVDGYTCFFTIPSVLN</sequence>
<dbReference type="OrthoDB" id="1474at10239"/>
<organism evidence="7 8">
    <name type="scientific">Diatraea saccharalis granulovirus</name>
    <dbReference type="NCBI Taxonomy" id="1675862"/>
    <lineage>
        <taxon>Viruses</taxon>
        <taxon>Viruses incertae sedis</taxon>
        <taxon>Naldaviricetes</taxon>
        <taxon>Lefavirales</taxon>
        <taxon>Baculoviridae</taxon>
        <taxon>Betabaculovirus</taxon>
        <taxon>Betabaculovirus disaccharalis</taxon>
    </lineage>
</organism>
<dbReference type="Proteomes" id="UP000203433">
    <property type="component" value="Segment"/>
</dbReference>
<dbReference type="EMBL" id="KP296186">
    <property type="protein sequence ID" value="AKN80709.1"/>
    <property type="molecule type" value="Genomic_DNA"/>
</dbReference>
<keyword evidence="3" id="KW-0677">Repeat</keyword>
<evidence type="ECO:0000313" key="7">
    <source>
        <dbReference type="EMBL" id="AKN80709.1"/>
    </source>
</evidence>
<gene>
    <name evidence="7" type="primary">vp91</name>
</gene>
<dbReference type="KEGG" id="vg:26373987"/>
<dbReference type="InterPro" id="IPR013682">
    <property type="entry name" value="BaculoV_Vp91_N"/>
</dbReference>
<evidence type="ECO:0000256" key="5">
    <source>
        <dbReference type="ARBA" id="ARBA00023180"/>
    </source>
</evidence>
<protein>
    <submittedName>
        <fullName evidence="7">VP91</fullName>
    </submittedName>
</protein>
<keyword evidence="1" id="KW-0147">Chitin-binding</keyword>
<evidence type="ECO:0000259" key="6">
    <source>
        <dbReference type="PROSITE" id="PS51807"/>
    </source>
</evidence>
<dbReference type="GeneID" id="26373987"/>
<accession>A0A0R7EYP1</accession>
<proteinExistence type="predicted"/>
<evidence type="ECO:0000256" key="4">
    <source>
        <dbReference type="ARBA" id="ARBA00023157"/>
    </source>
</evidence>
<evidence type="ECO:0000256" key="1">
    <source>
        <dbReference type="ARBA" id="ARBA00022669"/>
    </source>
</evidence>
<evidence type="ECO:0000313" key="8">
    <source>
        <dbReference type="Proteomes" id="UP000203433"/>
    </source>
</evidence>
<reference evidence="7 8" key="1">
    <citation type="journal article" date="2015" name="J. Virol.">
        <title>A betabaculovirus-encoded gp64 homolog is a functional envelope fusion protein.</title>
        <authorList>
            <person name="Ardisson-Araujo D.M."/>
            <person name="Melo F.L."/>
            <person name="Clem R.J."/>
            <person name="Wolff J.L."/>
            <person name="Ribeiro B.M."/>
        </authorList>
    </citation>
    <scope>NUCLEOTIDE SEQUENCE [LARGE SCALE GENOMIC DNA]</scope>
    <source>
        <strain evidence="7 8">Parana-2009</strain>
    </source>
</reference>
<dbReference type="PROSITE" id="PS51807">
    <property type="entry name" value="ZF_C2HC_BV"/>
    <property type="match status" value="1"/>
</dbReference>